<evidence type="ECO:0000313" key="2">
    <source>
        <dbReference type="EMBL" id="KKR11688.1"/>
    </source>
</evidence>
<gene>
    <name evidence="2" type="ORF">UT39_C0004G0047</name>
</gene>
<proteinExistence type="predicted"/>
<comment type="caution">
    <text evidence="2">The sequence shown here is derived from an EMBL/GenBank/DDBJ whole genome shotgun (WGS) entry which is preliminary data.</text>
</comment>
<keyword evidence="1" id="KW-0472">Membrane</keyword>
<organism evidence="2 3">
    <name type="scientific">Candidatus Woesebacteria bacterium GW2011_GWA1_39_21</name>
    <dbReference type="NCBI Taxonomy" id="1618550"/>
    <lineage>
        <taxon>Bacteria</taxon>
        <taxon>Candidatus Woeseibacteriota</taxon>
    </lineage>
</organism>
<dbReference type="EMBL" id="LBWP01000004">
    <property type="protein sequence ID" value="KKR11688.1"/>
    <property type="molecule type" value="Genomic_DNA"/>
</dbReference>
<sequence length="284" mass="31370">MKPPRYQKIPTLVGIFILLIGVASGVIMLNAKQIFKLGAKADTTPKNIIFSNIEDNSFTLSFVTSTDCRSSIRIAEDQYFLKPVAVDKQDIKTGTHYFNIENLSAEKDYYLVINIDGTDYFTDNPKIIKTGKKISPKNEGEIVYGKVYSKSGQEQGGAIVYVQSGNNSIISTKTSENGDFILNISNARTTDLASYSIIDEHKTTIQFLVQYGNLISSVSSYTQNARPLPPIILGSNLDARNSSAPITNIEIPTPSVYGATFSNYDYPFPIKNIFKERGSVLSNE</sequence>
<name>A0A0G0N8D1_9BACT</name>
<feature type="transmembrane region" description="Helical" evidence="1">
    <location>
        <begin position="12"/>
        <end position="31"/>
    </location>
</feature>
<dbReference type="AlphaFoldDB" id="A0A0G0N8D1"/>
<keyword evidence="1" id="KW-1133">Transmembrane helix</keyword>
<reference evidence="2 3" key="1">
    <citation type="journal article" date="2015" name="Nature">
        <title>rRNA introns, odd ribosomes, and small enigmatic genomes across a large radiation of phyla.</title>
        <authorList>
            <person name="Brown C.T."/>
            <person name="Hug L.A."/>
            <person name="Thomas B.C."/>
            <person name="Sharon I."/>
            <person name="Castelle C.J."/>
            <person name="Singh A."/>
            <person name="Wilkins M.J."/>
            <person name="Williams K.H."/>
            <person name="Banfield J.F."/>
        </authorList>
    </citation>
    <scope>NUCLEOTIDE SEQUENCE [LARGE SCALE GENOMIC DNA]</scope>
</reference>
<protein>
    <submittedName>
        <fullName evidence="2">Uncharacterized protein</fullName>
    </submittedName>
</protein>
<evidence type="ECO:0000256" key="1">
    <source>
        <dbReference type="SAM" id="Phobius"/>
    </source>
</evidence>
<evidence type="ECO:0000313" key="3">
    <source>
        <dbReference type="Proteomes" id="UP000034246"/>
    </source>
</evidence>
<dbReference type="Proteomes" id="UP000034246">
    <property type="component" value="Unassembled WGS sequence"/>
</dbReference>
<dbReference type="STRING" id="1618550.UT39_C0004G0047"/>
<accession>A0A0G0N8D1</accession>
<keyword evidence="1" id="KW-0812">Transmembrane</keyword>